<gene>
    <name evidence="1" type="ORF">GORHZ_115_00290</name>
</gene>
<comment type="caution">
    <text evidence="1">The sequence shown here is derived from an EMBL/GenBank/DDBJ whole genome shotgun (WGS) entry which is preliminary data.</text>
</comment>
<proteinExistence type="predicted"/>
<keyword evidence="2" id="KW-1185">Reference proteome</keyword>
<evidence type="ECO:0000313" key="2">
    <source>
        <dbReference type="Proteomes" id="UP000008363"/>
    </source>
</evidence>
<dbReference type="RefSeq" id="WP_006333683.1">
    <property type="nucleotide sequence ID" value="NZ_BAHC01000115.1"/>
</dbReference>
<name>K6VUU8_9ACTN</name>
<evidence type="ECO:0008006" key="3">
    <source>
        <dbReference type="Google" id="ProtNLM"/>
    </source>
</evidence>
<dbReference type="EMBL" id="BAHC01000115">
    <property type="protein sequence ID" value="GAB90675.1"/>
    <property type="molecule type" value="Genomic_DNA"/>
</dbReference>
<dbReference type="AlphaFoldDB" id="K6VUU8"/>
<accession>K6VUU8</accession>
<protein>
    <recommendedName>
        <fullName evidence="3">EthD domain-containing protein</fullName>
    </recommendedName>
</protein>
<reference evidence="1 2" key="1">
    <citation type="submission" date="2012-08" db="EMBL/GenBank/DDBJ databases">
        <title>Whole genome shotgun sequence of Gordonia rhizosphera NBRC 16068.</title>
        <authorList>
            <person name="Takarada H."/>
            <person name="Isaki S."/>
            <person name="Hosoyama A."/>
            <person name="Tsuchikane K."/>
            <person name="Katsumata H."/>
            <person name="Baba S."/>
            <person name="Ohji S."/>
            <person name="Yamazaki S."/>
            <person name="Fujita N."/>
        </authorList>
    </citation>
    <scope>NUCLEOTIDE SEQUENCE [LARGE SCALE GENOMIC DNA]</scope>
    <source>
        <strain evidence="1 2">NBRC 16068</strain>
    </source>
</reference>
<evidence type="ECO:0000313" key="1">
    <source>
        <dbReference type="EMBL" id="GAB90675.1"/>
    </source>
</evidence>
<dbReference type="STRING" id="1108045.GORHZ_115_00290"/>
<organism evidence="1 2">
    <name type="scientific">Gordonia rhizosphera NBRC 16068</name>
    <dbReference type="NCBI Taxonomy" id="1108045"/>
    <lineage>
        <taxon>Bacteria</taxon>
        <taxon>Bacillati</taxon>
        <taxon>Actinomycetota</taxon>
        <taxon>Actinomycetes</taxon>
        <taxon>Mycobacteriales</taxon>
        <taxon>Gordoniaceae</taxon>
        <taxon>Gordonia</taxon>
    </lineage>
</organism>
<sequence length="104" mass="11745">MSRSLLFVETKPASAEQVSDYHKWHDDVHIPEMLEIDGFVSARRWQPDGTDTFITLYEIDTDVETAKANLKAAFQSGRMSPPVAVDTDTPAIMRYLDLISEASR</sequence>
<dbReference type="OrthoDB" id="3481501at2"/>
<dbReference type="eggNOG" id="ENOG5031400">
    <property type="taxonomic scope" value="Bacteria"/>
</dbReference>
<dbReference type="Proteomes" id="UP000008363">
    <property type="component" value="Unassembled WGS sequence"/>
</dbReference>